<comment type="caution">
    <text evidence="1">The sequence shown here is derived from an EMBL/GenBank/DDBJ whole genome shotgun (WGS) entry which is preliminary data.</text>
</comment>
<organism evidence="1 2">
    <name type="scientific">Diphasiastrum complanatum</name>
    <name type="common">Issler's clubmoss</name>
    <name type="synonym">Lycopodium complanatum</name>
    <dbReference type="NCBI Taxonomy" id="34168"/>
    <lineage>
        <taxon>Eukaryota</taxon>
        <taxon>Viridiplantae</taxon>
        <taxon>Streptophyta</taxon>
        <taxon>Embryophyta</taxon>
        <taxon>Tracheophyta</taxon>
        <taxon>Lycopodiopsida</taxon>
        <taxon>Lycopodiales</taxon>
        <taxon>Lycopodiaceae</taxon>
        <taxon>Lycopodioideae</taxon>
        <taxon>Diphasiastrum</taxon>
    </lineage>
</organism>
<dbReference type="EMBL" id="CM055107">
    <property type="protein sequence ID" value="KAJ7527764.1"/>
    <property type="molecule type" value="Genomic_DNA"/>
</dbReference>
<proteinExistence type="predicted"/>
<dbReference type="Proteomes" id="UP001162992">
    <property type="component" value="Chromosome 16"/>
</dbReference>
<name>A0ACC2BDA1_DIPCM</name>
<reference evidence="2" key="1">
    <citation type="journal article" date="2024" name="Proc. Natl. Acad. Sci. U.S.A.">
        <title>Extraordinary preservation of gene collinearity over three hundred million years revealed in homosporous lycophytes.</title>
        <authorList>
            <person name="Li C."/>
            <person name="Wickell D."/>
            <person name="Kuo L.Y."/>
            <person name="Chen X."/>
            <person name="Nie B."/>
            <person name="Liao X."/>
            <person name="Peng D."/>
            <person name="Ji J."/>
            <person name="Jenkins J."/>
            <person name="Williams M."/>
            <person name="Shu S."/>
            <person name="Plott C."/>
            <person name="Barry K."/>
            <person name="Rajasekar S."/>
            <person name="Grimwood J."/>
            <person name="Han X."/>
            <person name="Sun S."/>
            <person name="Hou Z."/>
            <person name="He W."/>
            <person name="Dai G."/>
            <person name="Sun C."/>
            <person name="Schmutz J."/>
            <person name="Leebens-Mack J.H."/>
            <person name="Li F.W."/>
            <person name="Wang L."/>
        </authorList>
    </citation>
    <scope>NUCLEOTIDE SEQUENCE [LARGE SCALE GENOMIC DNA]</scope>
    <source>
        <strain evidence="2">cv. PW_Plant_1</strain>
    </source>
</reference>
<keyword evidence="2" id="KW-1185">Reference proteome</keyword>
<gene>
    <name evidence="1" type="ORF">O6H91_16G069900</name>
</gene>
<accession>A0ACC2BDA1</accession>
<evidence type="ECO:0000313" key="2">
    <source>
        <dbReference type="Proteomes" id="UP001162992"/>
    </source>
</evidence>
<protein>
    <submittedName>
        <fullName evidence="1">Uncharacterized protein</fullName>
    </submittedName>
</protein>
<evidence type="ECO:0000313" key="1">
    <source>
        <dbReference type="EMBL" id="KAJ7527764.1"/>
    </source>
</evidence>
<sequence length="303" mass="33696">MEALYSRPFCYSYSFTGACNRKAFLPLSRKPCLNVASRHGQAVFLQCPGAQAQKDRYPSGKMLSSSVFLNSNEKVPLTIKRHQSYNRSYNSMSIVRASQDDLLDKKQHSSSTISIPNSSQNWETRIEQAIFDFRFLTLFAVIGSLAGSVICFLKGSAIVFECFKYYFISTWRHLGSGAVVLLLVEAIDVYLMGTVMLILGMGLYDLFVSSLNIPGQEGGDGVSKQTFSNLFGLFPLTERPKWLKVESLAELKTTLGHAIVMILLIGMFEKSKKVPISTGLDLLFLSTSILFTSGCLFLLSKLH</sequence>